<evidence type="ECO:0000313" key="3">
    <source>
        <dbReference type="Proteomes" id="UP000242146"/>
    </source>
</evidence>
<keyword evidence="1" id="KW-0472">Membrane</keyword>
<protein>
    <submittedName>
        <fullName evidence="2">Uncharacterized protein</fullName>
    </submittedName>
</protein>
<feature type="transmembrane region" description="Helical" evidence="1">
    <location>
        <begin position="6"/>
        <end position="27"/>
    </location>
</feature>
<organism evidence="2 3">
    <name type="scientific">Hesseltinella vesiculosa</name>
    <dbReference type="NCBI Taxonomy" id="101127"/>
    <lineage>
        <taxon>Eukaryota</taxon>
        <taxon>Fungi</taxon>
        <taxon>Fungi incertae sedis</taxon>
        <taxon>Mucoromycota</taxon>
        <taxon>Mucoromycotina</taxon>
        <taxon>Mucoromycetes</taxon>
        <taxon>Mucorales</taxon>
        <taxon>Cunninghamellaceae</taxon>
        <taxon>Hesseltinella</taxon>
    </lineage>
</organism>
<evidence type="ECO:0000313" key="2">
    <source>
        <dbReference type="EMBL" id="ORX61319.1"/>
    </source>
</evidence>
<evidence type="ECO:0000256" key="1">
    <source>
        <dbReference type="SAM" id="Phobius"/>
    </source>
</evidence>
<dbReference type="EMBL" id="MCGT01000003">
    <property type="protein sequence ID" value="ORX61319.1"/>
    <property type="molecule type" value="Genomic_DNA"/>
</dbReference>
<keyword evidence="1" id="KW-1133">Transmembrane helix</keyword>
<keyword evidence="1" id="KW-0812">Transmembrane</keyword>
<dbReference type="OrthoDB" id="2262537at2759"/>
<comment type="caution">
    <text evidence="2">The sequence shown here is derived from an EMBL/GenBank/DDBJ whole genome shotgun (WGS) entry which is preliminary data.</text>
</comment>
<reference evidence="2 3" key="1">
    <citation type="submission" date="2016-07" db="EMBL/GenBank/DDBJ databases">
        <title>Pervasive Adenine N6-methylation of Active Genes in Fungi.</title>
        <authorList>
            <consortium name="DOE Joint Genome Institute"/>
            <person name="Mondo S.J."/>
            <person name="Dannebaum R.O."/>
            <person name="Kuo R.C."/>
            <person name="Labutti K."/>
            <person name="Haridas S."/>
            <person name="Kuo A."/>
            <person name="Salamov A."/>
            <person name="Ahrendt S.R."/>
            <person name="Lipzen A."/>
            <person name="Sullivan W."/>
            <person name="Andreopoulos W.B."/>
            <person name="Clum A."/>
            <person name="Lindquist E."/>
            <person name="Daum C."/>
            <person name="Ramamoorthy G.K."/>
            <person name="Gryganskyi A."/>
            <person name="Culley D."/>
            <person name="Magnuson J.K."/>
            <person name="James T.Y."/>
            <person name="O'Malley M.A."/>
            <person name="Stajich J.E."/>
            <person name="Spatafora J.W."/>
            <person name="Visel A."/>
            <person name="Grigoriev I.V."/>
        </authorList>
    </citation>
    <scope>NUCLEOTIDE SEQUENCE [LARGE SCALE GENOMIC DNA]</scope>
    <source>
        <strain evidence="2 3">NRRL 3301</strain>
    </source>
</reference>
<dbReference type="Proteomes" id="UP000242146">
    <property type="component" value="Unassembled WGS sequence"/>
</dbReference>
<keyword evidence="3" id="KW-1185">Reference proteome</keyword>
<gene>
    <name evidence="2" type="ORF">DM01DRAFT_1120059</name>
</gene>
<accession>A0A1X2GTN2</accession>
<sequence length="90" mass="10046">MNDPDHRQPLLCFLAGMALSVMGYSFYSHFEKTRPAETTPSDTSLHTQRDSTLEDDIPLHSLIYLVNSTHATIQSCSVKVAIERAMSDTC</sequence>
<dbReference type="AlphaFoldDB" id="A0A1X2GTN2"/>
<name>A0A1X2GTN2_9FUNG</name>
<proteinExistence type="predicted"/>